<dbReference type="Gene3D" id="1.20.1070.10">
    <property type="entry name" value="Rhodopsin 7-helix transmembrane proteins"/>
    <property type="match status" value="1"/>
</dbReference>
<dbReference type="STRING" id="8078.ENSFHEP00000006148"/>
<feature type="transmembrane region" description="Helical" evidence="8">
    <location>
        <begin position="73"/>
        <end position="94"/>
    </location>
</feature>
<evidence type="ECO:0000259" key="9">
    <source>
        <dbReference type="PROSITE" id="PS50262"/>
    </source>
</evidence>
<dbReference type="GO" id="GO:0006955">
    <property type="term" value="P:immune response"/>
    <property type="evidence" value="ECO:0007669"/>
    <property type="project" value="TreeGrafter"/>
</dbReference>
<proteinExistence type="predicted"/>
<feature type="transmembrane region" description="Helical" evidence="8">
    <location>
        <begin position="149"/>
        <end position="167"/>
    </location>
</feature>
<evidence type="ECO:0000256" key="3">
    <source>
        <dbReference type="ARBA" id="ARBA00022989"/>
    </source>
</evidence>
<dbReference type="GO" id="GO:0060326">
    <property type="term" value="P:cell chemotaxis"/>
    <property type="evidence" value="ECO:0007669"/>
    <property type="project" value="TreeGrafter"/>
</dbReference>
<dbReference type="Proteomes" id="UP000265000">
    <property type="component" value="Unplaced"/>
</dbReference>
<name>A0A146ZJ48_FUNHE</name>
<keyword evidence="3 8" id="KW-1133">Transmembrane helix</keyword>
<keyword evidence="5 8" id="KW-0472">Membrane</keyword>
<keyword evidence="12" id="KW-1185">Reference proteome</keyword>
<accession>A0A146ZJ48</accession>
<dbReference type="PANTHER" id="PTHR10489:SF671">
    <property type="entry name" value="C-X-C CHEMOKINE RECEPTOR TYPE 3"/>
    <property type="match status" value="1"/>
</dbReference>
<comment type="subcellular location">
    <subcellularLocation>
        <location evidence="1">Membrane</location>
    </subcellularLocation>
</comment>
<evidence type="ECO:0000256" key="2">
    <source>
        <dbReference type="ARBA" id="ARBA00022692"/>
    </source>
</evidence>
<evidence type="ECO:0000256" key="4">
    <source>
        <dbReference type="ARBA" id="ARBA00023040"/>
    </source>
</evidence>
<evidence type="ECO:0000256" key="5">
    <source>
        <dbReference type="ARBA" id="ARBA00023136"/>
    </source>
</evidence>
<dbReference type="InterPro" id="IPR017452">
    <property type="entry name" value="GPCR_Rhodpsn_7TM"/>
</dbReference>
<protein>
    <submittedName>
        <fullName evidence="10">C-C chemokine receptor type 4</fullName>
    </submittedName>
</protein>
<feature type="transmembrane region" description="Helical" evidence="8">
    <location>
        <begin position="237"/>
        <end position="255"/>
    </location>
</feature>
<dbReference type="Ensembl" id="ENSFHET00000005994.1">
    <property type="protein sequence ID" value="ENSFHEP00000006148.1"/>
    <property type="gene ID" value="ENSFHEG00000007158.1"/>
</dbReference>
<feature type="transmembrane region" description="Helical" evidence="8">
    <location>
        <begin position="40"/>
        <end position="61"/>
    </location>
</feature>
<dbReference type="AlphaFoldDB" id="A0A146ZJ48"/>
<reference evidence="11" key="2">
    <citation type="submission" date="2025-05" db="UniProtKB">
        <authorList>
            <consortium name="Ensembl"/>
        </authorList>
    </citation>
    <scope>IDENTIFICATION</scope>
</reference>
<sequence length="360" mass="40470">MLATMKVTLDGFLNQSDPYEYEDYQGEEESFGSKAVWIPLLYSVMVIVGLLGNGLVLAVLVQKARSWSVSDSFFLQLGVVDILLLFTLPFYAAHANENCGLCSPPFLRMCGAIFKINIYVGIFLLVWVCLDHYLSSTDTFKCFCHRDSLAFMAWLLIWAVSIVLTVIDWNSLKTAADSMPGKALSAHNPPESGVDWQLVSRALHLGVGFLLPVLVLIVCCSHIIVRCRSNSQQKKRPVVLIMSLVTVFLLCWMPYNITLFIDTICYTSKDILSKFFSDHISSLKAAVKITSSVGCISATLRPLLYFFLCRNFRKVLFSLLKCARVERGSSLWELGVVEEAPHDQCQSEEERKQMTCLQQV</sequence>
<evidence type="ECO:0000313" key="12">
    <source>
        <dbReference type="Proteomes" id="UP000265000"/>
    </source>
</evidence>
<evidence type="ECO:0000313" key="10">
    <source>
        <dbReference type="EMBL" id="JAR66376.1"/>
    </source>
</evidence>
<dbReference type="PROSITE" id="PS50262">
    <property type="entry name" value="G_PROTEIN_RECEP_F1_2"/>
    <property type="match status" value="1"/>
</dbReference>
<dbReference type="GO" id="GO:0009897">
    <property type="term" value="C:external side of plasma membrane"/>
    <property type="evidence" value="ECO:0007669"/>
    <property type="project" value="TreeGrafter"/>
</dbReference>
<dbReference type="GeneTree" id="ENSGT01050000244848"/>
<organism evidence="10">
    <name type="scientific">Fundulus heteroclitus</name>
    <name type="common">Killifish</name>
    <name type="synonym">Mummichog</name>
    <dbReference type="NCBI Taxonomy" id="8078"/>
    <lineage>
        <taxon>Eukaryota</taxon>
        <taxon>Metazoa</taxon>
        <taxon>Chordata</taxon>
        <taxon>Craniata</taxon>
        <taxon>Vertebrata</taxon>
        <taxon>Euteleostomi</taxon>
        <taxon>Actinopterygii</taxon>
        <taxon>Neopterygii</taxon>
        <taxon>Teleostei</taxon>
        <taxon>Neoteleostei</taxon>
        <taxon>Acanthomorphata</taxon>
        <taxon>Ovalentaria</taxon>
        <taxon>Atherinomorphae</taxon>
        <taxon>Cyprinodontiformes</taxon>
        <taxon>Fundulidae</taxon>
        <taxon>Fundulus</taxon>
    </lineage>
</organism>
<dbReference type="InterPro" id="IPR050119">
    <property type="entry name" value="CCR1-9-like"/>
</dbReference>
<feature type="domain" description="G-protein coupled receptors family 1 profile" evidence="9">
    <location>
        <begin position="52"/>
        <end position="305"/>
    </location>
</feature>
<dbReference type="PANTHER" id="PTHR10489">
    <property type="entry name" value="CELL ADHESION MOLECULE"/>
    <property type="match status" value="1"/>
</dbReference>
<feature type="transmembrane region" description="Helical" evidence="8">
    <location>
        <begin position="106"/>
        <end position="128"/>
    </location>
</feature>
<dbReference type="PRINTS" id="PR00237">
    <property type="entry name" value="GPCRRHODOPSN"/>
</dbReference>
<feature type="transmembrane region" description="Helical" evidence="8">
    <location>
        <begin position="202"/>
        <end position="225"/>
    </location>
</feature>
<evidence type="ECO:0000256" key="8">
    <source>
        <dbReference type="SAM" id="Phobius"/>
    </source>
</evidence>
<evidence type="ECO:0000256" key="6">
    <source>
        <dbReference type="ARBA" id="ARBA00023170"/>
    </source>
</evidence>
<dbReference type="InterPro" id="IPR000276">
    <property type="entry name" value="GPCR_Rhodpsn"/>
</dbReference>
<reference evidence="10" key="1">
    <citation type="submission" date="2015-01" db="EMBL/GenBank/DDBJ databases">
        <title>EvidentialGene: Evidence-directed Construction of Complete mRNA Transcriptomes without Genomes.</title>
        <authorList>
            <person name="Gilbert D.G."/>
        </authorList>
    </citation>
    <scope>NUCLEOTIDE SEQUENCE</scope>
</reference>
<dbReference type="SUPFAM" id="SSF81321">
    <property type="entry name" value="Family A G protein-coupled receptor-like"/>
    <property type="match status" value="1"/>
</dbReference>
<keyword evidence="4" id="KW-0297">G-protein coupled receptor</keyword>
<dbReference type="GO" id="GO:0007204">
    <property type="term" value="P:positive regulation of cytosolic calcium ion concentration"/>
    <property type="evidence" value="ECO:0007669"/>
    <property type="project" value="TreeGrafter"/>
</dbReference>
<dbReference type="GO" id="GO:0019722">
    <property type="term" value="P:calcium-mediated signaling"/>
    <property type="evidence" value="ECO:0007669"/>
    <property type="project" value="TreeGrafter"/>
</dbReference>
<dbReference type="EMBL" id="GCES01019947">
    <property type="protein sequence ID" value="JAR66376.1"/>
    <property type="molecule type" value="Transcribed_RNA"/>
</dbReference>
<dbReference type="GeneID" id="105939682"/>
<dbReference type="GO" id="GO:0016493">
    <property type="term" value="F:C-C chemokine receptor activity"/>
    <property type="evidence" value="ECO:0007669"/>
    <property type="project" value="TreeGrafter"/>
</dbReference>
<dbReference type="Ensembl" id="ENSFHET00000006004.1">
    <property type="protein sequence ID" value="ENSFHEP00000025125.1"/>
    <property type="gene ID" value="ENSFHEG00000007158.1"/>
</dbReference>
<dbReference type="OrthoDB" id="9818824at2759"/>
<keyword evidence="2 8" id="KW-0812">Transmembrane</keyword>
<keyword evidence="7" id="KW-0807">Transducer</keyword>
<evidence type="ECO:0000313" key="11">
    <source>
        <dbReference type="Ensembl" id="ENSFHEP00000006148.1"/>
    </source>
</evidence>
<evidence type="ECO:0000256" key="7">
    <source>
        <dbReference type="ARBA" id="ARBA00023224"/>
    </source>
</evidence>
<keyword evidence="6 10" id="KW-0675">Receptor</keyword>
<evidence type="ECO:0000256" key="1">
    <source>
        <dbReference type="ARBA" id="ARBA00004370"/>
    </source>
</evidence>
<dbReference type="Pfam" id="PF00001">
    <property type="entry name" value="7tm_1"/>
    <property type="match status" value="1"/>
</dbReference>
<dbReference type="GO" id="GO:0019957">
    <property type="term" value="F:C-C chemokine binding"/>
    <property type="evidence" value="ECO:0007669"/>
    <property type="project" value="TreeGrafter"/>
</dbReference>